<comment type="caution">
    <text evidence="4">The sequence shown here is derived from an EMBL/GenBank/DDBJ whole genome shotgun (WGS) entry which is preliminary data.</text>
</comment>
<keyword evidence="5" id="KW-1185">Reference proteome</keyword>
<dbReference type="RefSeq" id="WP_235225870.1">
    <property type="nucleotide sequence ID" value="NZ_JAKGAQ010000002.1"/>
</dbReference>
<evidence type="ECO:0000256" key="3">
    <source>
        <dbReference type="PROSITE-ProRule" id="PRU00339"/>
    </source>
</evidence>
<dbReference type="EMBL" id="JAKGAQ010000002">
    <property type="protein sequence ID" value="MCF2871583.1"/>
    <property type="molecule type" value="Genomic_DNA"/>
</dbReference>
<reference evidence="4 5" key="1">
    <citation type="submission" date="2022-01" db="EMBL/GenBank/DDBJ databases">
        <title>Octadecabacter sp. nov., isolated from a marine alga.</title>
        <authorList>
            <person name="Jin M.S."/>
            <person name="Kim H.M."/>
            <person name="Han D.M."/>
            <person name="Jung J.J."/>
            <person name="Jeon C.O."/>
        </authorList>
    </citation>
    <scope>NUCLEOTIDE SEQUENCE [LARGE SCALE GENOMIC DNA]</scope>
    <source>
        <strain evidence="4 5">G9-8</strain>
    </source>
</reference>
<dbReference type="Gene3D" id="3.40.50.2000">
    <property type="entry name" value="Glycogen Phosphorylase B"/>
    <property type="match status" value="1"/>
</dbReference>
<dbReference type="SMART" id="SM00028">
    <property type="entry name" value="TPR"/>
    <property type="match status" value="3"/>
</dbReference>
<dbReference type="InterPro" id="IPR011990">
    <property type="entry name" value="TPR-like_helical_dom_sf"/>
</dbReference>
<dbReference type="Pfam" id="PF13181">
    <property type="entry name" value="TPR_8"/>
    <property type="match status" value="1"/>
</dbReference>
<dbReference type="Proteomes" id="UP001200557">
    <property type="component" value="Unassembled WGS sequence"/>
</dbReference>
<dbReference type="Pfam" id="PF13424">
    <property type="entry name" value="TPR_12"/>
    <property type="match status" value="1"/>
</dbReference>
<evidence type="ECO:0000313" key="4">
    <source>
        <dbReference type="EMBL" id="MCF2871583.1"/>
    </source>
</evidence>
<evidence type="ECO:0000256" key="2">
    <source>
        <dbReference type="ARBA" id="ARBA00022803"/>
    </source>
</evidence>
<organism evidence="4 5">
    <name type="scientific">Octadecabacter dasysiphoniae</name>
    <dbReference type="NCBI Taxonomy" id="2909341"/>
    <lineage>
        <taxon>Bacteria</taxon>
        <taxon>Pseudomonadati</taxon>
        <taxon>Pseudomonadota</taxon>
        <taxon>Alphaproteobacteria</taxon>
        <taxon>Rhodobacterales</taxon>
        <taxon>Roseobacteraceae</taxon>
        <taxon>Octadecabacter</taxon>
    </lineage>
</organism>
<dbReference type="SUPFAM" id="SSF48452">
    <property type="entry name" value="TPR-like"/>
    <property type="match status" value="1"/>
</dbReference>
<dbReference type="PANTHER" id="PTHR44858">
    <property type="entry name" value="TETRATRICOPEPTIDE REPEAT PROTEIN 6"/>
    <property type="match status" value="1"/>
</dbReference>
<evidence type="ECO:0000256" key="1">
    <source>
        <dbReference type="ARBA" id="ARBA00022737"/>
    </source>
</evidence>
<gene>
    <name evidence="4" type="ORF">L0664_10955</name>
</gene>
<dbReference type="PROSITE" id="PS50005">
    <property type="entry name" value="TPR"/>
    <property type="match status" value="1"/>
</dbReference>
<keyword evidence="2 3" id="KW-0802">TPR repeat</keyword>
<protein>
    <submittedName>
        <fullName evidence="4">Tetratricopeptide repeat-containing glycosyltransferase family protein</fullName>
    </submittedName>
</protein>
<dbReference type="Gene3D" id="1.25.40.10">
    <property type="entry name" value="Tetratricopeptide repeat domain"/>
    <property type="match status" value="1"/>
</dbReference>
<evidence type="ECO:0000313" key="5">
    <source>
        <dbReference type="Proteomes" id="UP001200557"/>
    </source>
</evidence>
<accession>A0ABS9CWD3</accession>
<dbReference type="InterPro" id="IPR050498">
    <property type="entry name" value="Ycf3"/>
</dbReference>
<feature type="repeat" description="TPR" evidence="3">
    <location>
        <begin position="40"/>
        <end position="73"/>
    </location>
</feature>
<sequence length="456" mass="50474">MVDKSLIDVRTAAVEAHKAGRFDDALTGYAEYLTQQPTDAGIWTNLGALYRALGQHQMGRTAQTRAFTLAPDEKGVLNNYANILSDLGDYAMSIELREKSLALDPTHLMHHAMIGRCYRGMGDYDAAIAYLTPKVDEFPQEPEIQLQLAFAQLGAGHYGAAFRSYDARWLTEEMDNPNVPFPKWTDGMPIDGKSILILPEQGFGDMVLLSRFIPLIAEKGAKVRLVAKGPLLRLLDGVEGIDWIGKSATKEDPVDMWISLMDLPKLVYGPTEAGNVPPPTVLNIPADSAARAKRLTAKHRDMFKVGVVWSGSATYKGNTFRSFTHREFLPMANVPNVQLFSLYKGPFLEAFQKDGSAALMVDTASTDRDFADCAATMREMDLIITSDTATAHIAGSLGVPTWVMLHWDSFWVYRHSGETTPWYPSMRLFRQPKPQDWQGAFDAAQAALVNEVEAHG</sequence>
<dbReference type="InterPro" id="IPR019734">
    <property type="entry name" value="TPR_rpt"/>
</dbReference>
<keyword evidence="1" id="KW-0677">Repeat</keyword>
<name>A0ABS9CWD3_9RHOB</name>
<dbReference type="SUPFAM" id="SSF53756">
    <property type="entry name" value="UDP-Glycosyltransferase/glycogen phosphorylase"/>
    <property type="match status" value="1"/>
</dbReference>
<proteinExistence type="predicted"/>
<dbReference type="PANTHER" id="PTHR44858:SF1">
    <property type="entry name" value="UDP-N-ACETYLGLUCOSAMINE--PEPTIDE N-ACETYLGLUCOSAMINYLTRANSFERASE SPINDLY-RELATED"/>
    <property type="match status" value="1"/>
</dbReference>